<gene>
    <name evidence="2" type="ORF">ACFFU4_01195</name>
</gene>
<proteinExistence type="predicted"/>
<feature type="chain" id="PRO_5045729674" evidence="1">
    <location>
        <begin position="27"/>
        <end position="171"/>
    </location>
</feature>
<keyword evidence="1" id="KW-0732">Signal</keyword>
<evidence type="ECO:0000256" key="1">
    <source>
        <dbReference type="SAM" id="SignalP"/>
    </source>
</evidence>
<dbReference type="RefSeq" id="WP_377066212.1">
    <property type="nucleotide sequence ID" value="NZ_JBHMEC010000002.1"/>
</dbReference>
<comment type="caution">
    <text evidence="2">The sequence shown here is derived from an EMBL/GenBank/DDBJ whole genome shotgun (WGS) entry which is preliminary data.</text>
</comment>
<evidence type="ECO:0000313" key="3">
    <source>
        <dbReference type="Proteomes" id="UP001589670"/>
    </source>
</evidence>
<protein>
    <submittedName>
        <fullName evidence="2">Uncharacterized protein</fullName>
    </submittedName>
</protein>
<evidence type="ECO:0000313" key="2">
    <source>
        <dbReference type="EMBL" id="MFB9148362.1"/>
    </source>
</evidence>
<name>A0ABV5HVB3_9RHOB</name>
<keyword evidence="3" id="KW-1185">Reference proteome</keyword>
<accession>A0ABV5HVB3</accession>
<dbReference type="EMBL" id="JBHMEC010000002">
    <property type="protein sequence ID" value="MFB9148362.1"/>
    <property type="molecule type" value="Genomic_DNA"/>
</dbReference>
<sequence>MNFLFVIFAMVGATYSLIAGSAPAVANDWKREEVVDRMTDEVSVWYRADSSHAFDCGNGLSDAQIFLTCTSTGPAALLGTTNCYFFDDHVISFRVDKHPKDMLLATPQDSGKSVHLGSLVNPSRPSHLLAAIRSGKTLLIELNPAYSEKEIVEFGVEGLMDVVGSDFDQCR</sequence>
<feature type="signal peptide" evidence="1">
    <location>
        <begin position="1"/>
        <end position="26"/>
    </location>
</feature>
<organism evidence="2 3">
    <name type="scientific">Roseovarius ramblicola</name>
    <dbReference type="NCBI Taxonomy" id="2022336"/>
    <lineage>
        <taxon>Bacteria</taxon>
        <taxon>Pseudomonadati</taxon>
        <taxon>Pseudomonadota</taxon>
        <taxon>Alphaproteobacteria</taxon>
        <taxon>Rhodobacterales</taxon>
        <taxon>Roseobacteraceae</taxon>
        <taxon>Roseovarius</taxon>
    </lineage>
</organism>
<reference evidence="2 3" key="1">
    <citation type="submission" date="2024-09" db="EMBL/GenBank/DDBJ databases">
        <authorList>
            <person name="Sun Q."/>
            <person name="Mori K."/>
        </authorList>
    </citation>
    <scope>NUCLEOTIDE SEQUENCE [LARGE SCALE GENOMIC DNA]</scope>
    <source>
        <strain evidence="2 3">CECT 9424</strain>
    </source>
</reference>
<dbReference type="Proteomes" id="UP001589670">
    <property type="component" value="Unassembled WGS sequence"/>
</dbReference>